<proteinExistence type="predicted"/>
<protein>
    <recommendedName>
        <fullName evidence="4">FUSC family protein</fullName>
    </recommendedName>
</protein>
<dbReference type="Proteomes" id="UP000530234">
    <property type="component" value="Unassembled WGS sequence"/>
</dbReference>
<organism evidence="2 3">
    <name type="scientific">Streptomyces calidiresistens</name>
    <dbReference type="NCBI Taxonomy" id="1485586"/>
    <lineage>
        <taxon>Bacteria</taxon>
        <taxon>Bacillati</taxon>
        <taxon>Actinomycetota</taxon>
        <taxon>Actinomycetes</taxon>
        <taxon>Kitasatosporales</taxon>
        <taxon>Streptomycetaceae</taxon>
        <taxon>Streptomyces</taxon>
    </lineage>
</organism>
<evidence type="ECO:0008006" key="4">
    <source>
        <dbReference type="Google" id="ProtNLM"/>
    </source>
</evidence>
<sequence length="77" mass="8229">MPAVPRTGRLTTTRPDPIPAARRAASLARRAAARHGPRHPAVRAALHLAAALAARVWDTGHRVTALHPAPTSRQEHS</sequence>
<feature type="compositionally biased region" description="Low complexity" evidence="1">
    <location>
        <begin position="11"/>
        <end position="30"/>
    </location>
</feature>
<name>A0A7W3T1U4_9ACTN</name>
<reference evidence="3" key="1">
    <citation type="submission" date="2019-10" db="EMBL/GenBank/DDBJ databases">
        <title>Streptomyces sp. nov., a novel actinobacterium isolated from alkaline environment.</title>
        <authorList>
            <person name="Golinska P."/>
        </authorList>
    </citation>
    <scope>NUCLEOTIDE SEQUENCE [LARGE SCALE GENOMIC DNA]</scope>
    <source>
        <strain evidence="3">DSM 42108</strain>
    </source>
</reference>
<comment type="caution">
    <text evidence="2">The sequence shown here is derived from an EMBL/GenBank/DDBJ whole genome shotgun (WGS) entry which is preliminary data.</text>
</comment>
<evidence type="ECO:0000256" key="1">
    <source>
        <dbReference type="SAM" id="MobiDB-lite"/>
    </source>
</evidence>
<accession>A0A7W3T1U4</accession>
<keyword evidence="3" id="KW-1185">Reference proteome</keyword>
<dbReference type="AlphaFoldDB" id="A0A7W3T1U4"/>
<feature type="region of interest" description="Disordered" evidence="1">
    <location>
        <begin position="1"/>
        <end position="38"/>
    </location>
</feature>
<dbReference type="EMBL" id="VKHS01000116">
    <property type="protein sequence ID" value="MBB0229380.1"/>
    <property type="molecule type" value="Genomic_DNA"/>
</dbReference>
<evidence type="ECO:0000313" key="2">
    <source>
        <dbReference type="EMBL" id="MBB0229380.1"/>
    </source>
</evidence>
<gene>
    <name evidence="2" type="ORF">FOE67_07590</name>
</gene>
<evidence type="ECO:0000313" key="3">
    <source>
        <dbReference type="Proteomes" id="UP000530234"/>
    </source>
</evidence>